<dbReference type="EMBL" id="KD101303">
    <property type="protein sequence ID" value="EMS61064.1"/>
    <property type="molecule type" value="Genomic_DNA"/>
</dbReference>
<dbReference type="AlphaFoldDB" id="M8AJV1"/>
<sequence length="67" mass="7398">MEGDRRKEGETPPPAEWVQHMKASVVGVWRKATARSEQEAAEADLRAAKEQVEATDEAEAKKKHLAG</sequence>
<evidence type="ECO:0000313" key="2">
    <source>
        <dbReference type="EMBL" id="EMS61064.1"/>
    </source>
</evidence>
<protein>
    <submittedName>
        <fullName evidence="2">Uncharacterized protein</fullName>
    </submittedName>
</protein>
<feature type="region of interest" description="Disordered" evidence="1">
    <location>
        <begin position="36"/>
        <end position="67"/>
    </location>
</feature>
<dbReference type="eggNOG" id="ENOG502SFI7">
    <property type="taxonomic scope" value="Eukaryota"/>
</dbReference>
<evidence type="ECO:0000256" key="1">
    <source>
        <dbReference type="SAM" id="MobiDB-lite"/>
    </source>
</evidence>
<name>M8AJV1_TRIUA</name>
<gene>
    <name evidence="2" type="ORF">TRIUR3_17288</name>
</gene>
<accession>M8AJV1</accession>
<proteinExistence type="predicted"/>
<reference evidence="2" key="1">
    <citation type="journal article" date="2013" name="Nature">
        <title>Draft genome of the wheat A-genome progenitor Triticum urartu.</title>
        <authorList>
            <person name="Ling H.Q."/>
            <person name="Zhao S."/>
            <person name="Liu D."/>
            <person name="Wang J."/>
            <person name="Sun H."/>
            <person name="Zhang C."/>
            <person name="Fan H."/>
            <person name="Li D."/>
            <person name="Dong L."/>
            <person name="Tao Y."/>
            <person name="Gao C."/>
            <person name="Wu H."/>
            <person name="Li Y."/>
            <person name="Cui Y."/>
            <person name="Guo X."/>
            <person name="Zheng S."/>
            <person name="Wang B."/>
            <person name="Yu K."/>
            <person name="Liang Q."/>
            <person name="Yang W."/>
            <person name="Lou X."/>
            <person name="Chen J."/>
            <person name="Feng M."/>
            <person name="Jian J."/>
            <person name="Zhang X."/>
            <person name="Luo G."/>
            <person name="Jiang Y."/>
            <person name="Liu J."/>
            <person name="Wang Z."/>
            <person name="Sha Y."/>
            <person name="Zhang B."/>
            <person name="Wu H."/>
            <person name="Tang D."/>
            <person name="Shen Q."/>
            <person name="Xue P."/>
            <person name="Zou S."/>
            <person name="Wang X."/>
            <person name="Liu X."/>
            <person name="Wang F."/>
            <person name="Yang Y."/>
            <person name="An X."/>
            <person name="Dong Z."/>
            <person name="Zhang K."/>
            <person name="Zhang X."/>
            <person name="Luo M.C."/>
            <person name="Dvorak J."/>
            <person name="Tong Y."/>
            <person name="Wang J."/>
            <person name="Yang H."/>
            <person name="Li Z."/>
            <person name="Wang D."/>
            <person name="Zhang A."/>
            <person name="Wang J."/>
        </authorList>
    </citation>
    <scope>NUCLEOTIDE SEQUENCE</scope>
</reference>
<feature type="compositionally biased region" description="Basic and acidic residues" evidence="1">
    <location>
        <begin position="36"/>
        <end position="52"/>
    </location>
</feature>
<organism evidence="2">
    <name type="scientific">Triticum urartu</name>
    <name type="common">Red wild einkorn</name>
    <name type="synonym">Crithodium urartu</name>
    <dbReference type="NCBI Taxonomy" id="4572"/>
    <lineage>
        <taxon>Eukaryota</taxon>
        <taxon>Viridiplantae</taxon>
        <taxon>Streptophyta</taxon>
        <taxon>Embryophyta</taxon>
        <taxon>Tracheophyta</taxon>
        <taxon>Spermatophyta</taxon>
        <taxon>Magnoliopsida</taxon>
        <taxon>Liliopsida</taxon>
        <taxon>Poales</taxon>
        <taxon>Poaceae</taxon>
        <taxon>BOP clade</taxon>
        <taxon>Pooideae</taxon>
        <taxon>Triticodae</taxon>
        <taxon>Triticeae</taxon>
        <taxon>Triticinae</taxon>
        <taxon>Triticum</taxon>
    </lineage>
</organism>